<name>E9I783_DAPPU</name>
<feature type="compositionally biased region" description="Low complexity" evidence="1">
    <location>
        <begin position="112"/>
        <end position="131"/>
    </location>
</feature>
<reference evidence="2 3" key="1">
    <citation type="journal article" date="2011" name="Science">
        <title>The ecoresponsive genome of Daphnia pulex.</title>
        <authorList>
            <person name="Colbourne J.K."/>
            <person name="Pfrender M.E."/>
            <person name="Gilbert D."/>
            <person name="Thomas W.K."/>
            <person name="Tucker A."/>
            <person name="Oakley T.H."/>
            <person name="Tokishita S."/>
            <person name="Aerts A."/>
            <person name="Arnold G.J."/>
            <person name="Basu M.K."/>
            <person name="Bauer D.J."/>
            <person name="Caceres C.E."/>
            <person name="Carmel L."/>
            <person name="Casola C."/>
            <person name="Choi J.H."/>
            <person name="Detter J.C."/>
            <person name="Dong Q."/>
            <person name="Dusheyko S."/>
            <person name="Eads B.D."/>
            <person name="Frohlich T."/>
            <person name="Geiler-Samerotte K.A."/>
            <person name="Gerlach D."/>
            <person name="Hatcher P."/>
            <person name="Jogdeo S."/>
            <person name="Krijgsveld J."/>
            <person name="Kriventseva E.V."/>
            <person name="Kultz D."/>
            <person name="Laforsch C."/>
            <person name="Lindquist E."/>
            <person name="Lopez J."/>
            <person name="Manak J.R."/>
            <person name="Muller J."/>
            <person name="Pangilinan J."/>
            <person name="Patwardhan R.P."/>
            <person name="Pitluck S."/>
            <person name="Pritham E.J."/>
            <person name="Rechtsteiner A."/>
            <person name="Rho M."/>
            <person name="Rogozin I.B."/>
            <person name="Sakarya O."/>
            <person name="Salamov A."/>
            <person name="Schaack S."/>
            <person name="Shapiro H."/>
            <person name="Shiga Y."/>
            <person name="Skalitzky C."/>
            <person name="Smith Z."/>
            <person name="Souvorov A."/>
            <person name="Sung W."/>
            <person name="Tang Z."/>
            <person name="Tsuchiya D."/>
            <person name="Tu H."/>
            <person name="Vos H."/>
            <person name="Wang M."/>
            <person name="Wolf Y.I."/>
            <person name="Yamagata H."/>
            <person name="Yamada T."/>
            <person name="Ye Y."/>
            <person name="Shaw J.R."/>
            <person name="Andrews J."/>
            <person name="Crease T.J."/>
            <person name="Tang H."/>
            <person name="Lucas S.M."/>
            <person name="Robertson H.M."/>
            <person name="Bork P."/>
            <person name="Koonin E.V."/>
            <person name="Zdobnov E.M."/>
            <person name="Grigoriev I.V."/>
            <person name="Lynch M."/>
            <person name="Boore J.L."/>
        </authorList>
    </citation>
    <scope>NUCLEOTIDE SEQUENCE [LARGE SCALE GENOMIC DNA]</scope>
</reference>
<protein>
    <submittedName>
        <fullName evidence="2">Uncharacterized protein</fullName>
    </submittedName>
</protein>
<dbReference type="HOGENOM" id="CLU_1604379_0_0_1"/>
<dbReference type="InParanoid" id="E9I783"/>
<sequence>MTTQKLPTKIFFVVFQHLALLVINAGRNNKRLRSEVAAKLKLAASASVPAVPTMATTLPAASLPSAPSIPNMLNFGPPAPINPYASLQSYYYPPQHQIVSSLSSMVPYMIPQSQQQQQTSQHQQQQPQQQTVTYSHSEPLPPGTQHQGEDDSLSAIAANKRKRQFR</sequence>
<organism evidence="2 3">
    <name type="scientific">Daphnia pulex</name>
    <name type="common">Water flea</name>
    <dbReference type="NCBI Taxonomy" id="6669"/>
    <lineage>
        <taxon>Eukaryota</taxon>
        <taxon>Metazoa</taxon>
        <taxon>Ecdysozoa</taxon>
        <taxon>Arthropoda</taxon>
        <taxon>Crustacea</taxon>
        <taxon>Branchiopoda</taxon>
        <taxon>Diplostraca</taxon>
        <taxon>Cladocera</taxon>
        <taxon>Anomopoda</taxon>
        <taxon>Daphniidae</taxon>
        <taxon>Daphnia</taxon>
    </lineage>
</organism>
<feature type="region of interest" description="Disordered" evidence="1">
    <location>
        <begin position="112"/>
        <end position="166"/>
    </location>
</feature>
<evidence type="ECO:0000313" key="2">
    <source>
        <dbReference type="EMBL" id="EFX60147.1"/>
    </source>
</evidence>
<dbReference type="KEGG" id="dpx:DAPPUDRAFT_125340"/>
<gene>
    <name evidence="2" type="ORF">DAPPUDRAFT_125340</name>
</gene>
<dbReference type="EMBL" id="GL737033">
    <property type="protein sequence ID" value="EFX60147.1"/>
    <property type="molecule type" value="Genomic_DNA"/>
</dbReference>
<proteinExistence type="predicted"/>
<dbReference type="Proteomes" id="UP000000305">
    <property type="component" value="Unassembled WGS sequence"/>
</dbReference>
<keyword evidence="3" id="KW-1185">Reference proteome</keyword>
<dbReference type="AlphaFoldDB" id="E9I783"/>
<evidence type="ECO:0000313" key="3">
    <source>
        <dbReference type="Proteomes" id="UP000000305"/>
    </source>
</evidence>
<accession>E9I783</accession>
<evidence type="ECO:0000256" key="1">
    <source>
        <dbReference type="SAM" id="MobiDB-lite"/>
    </source>
</evidence>